<evidence type="ECO:0000256" key="8">
    <source>
        <dbReference type="SAM" id="Phobius"/>
    </source>
</evidence>
<evidence type="ECO:0000313" key="9">
    <source>
        <dbReference type="EMBL" id="CUK10695.1"/>
    </source>
</evidence>
<evidence type="ECO:0000313" key="10">
    <source>
        <dbReference type="Proteomes" id="UP000051870"/>
    </source>
</evidence>
<dbReference type="InterPro" id="IPR003400">
    <property type="entry name" value="ExbD"/>
</dbReference>
<dbReference type="EMBL" id="CYTW01000005">
    <property type="protein sequence ID" value="CUK10695.1"/>
    <property type="molecule type" value="Genomic_DNA"/>
</dbReference>
<keyword evidence="10" id="KW-1185">Reference proteome</keyword>
<sequence length="125" mass="13428">MISQPPPRKKRDSTIPLINVVFLMLVFFLIAGTVAPPLDPDLKLVQTSDLEGKEPPDALVLHADGSLSFRGQLTAADTHVATHGSGPTRIVPDRNVPASRLMEITGDLRRAGATSVILVTERALQ</sequence>
<gene>
    <name evidence="9" type="ORF">PH7735_03480</name>
</gene>
<comment type="similarity">
    <text evidence="2 7">Belongs to the ExbD/TolR family.</text>
</comment>
<dbReference type="Proteomes" id="UP000051870">
    <property type="component" value="Unassembled WGS sequence"/>
</dbReference>
<proteinExistence type="inferred from homology"/>
<reference evidence="10" key="1">
    <citation type="submission" date="2015-09" db="EMBL/GenBank/DDBJ databases">
        <authorList>
            <person name="Rodrigo-Torres Lidia"/>
            <person name="Arahal R.David."/>
        </authorList>
    </citation>
    <scope>NUCLEOTIDE SEQUENCE [LARGE SCALE GENOMIC DNA]</scope>
    <source>
        <strain evidence="10">CECT 7735</strain>
    </source>
</reference>
<organism evidence="9 10">
    <name type="scientific">Shimia thalassica</name>
    <dbReference type="NCBI Taxonomy" id="1715693"/>
    <lineage>
        <taxon>Bacteria</taxon>
        <taxon>Pseudomonadati</taxon>
        <taxon>Pseudomonadota</taxon>
        <taxon>Alphaproteobacteria</taxon>
        <taxon>Rhodobacterales</taxon>
        <taxon>Roseobacteraceae</taxon>
    </lineage>
</organism>
<dbReference type="RefSeq" id="WP_058312653.1">
    <property type="nucleotide sequence ID" value="NZ_CYTW01000005.1"/>
</dbReference>
<evidence type="ECO:0000256" key="2">
    <source>
        <dbReference type="ARBA" id="ARBA00005811"/>
    </source>
</evidence>
<protein>
    <submittedName>
        <fullName evidence="9">Biopolymer transport protein ExbD/TolR</fullName>
    </submittedName>
</protein>
<keyword evidence="5 8" id="KW-1133">Transmembrane helix</keyword>
<keyword evidence="7" id="KW-0813">Transport</keyword>
<keyword evidence="3" id="KW-1003">Cell membrane</keyword>
<keyword evidence="6 8" id="KW-0472">Membrane</keyword>
<keyword evidence="7" id="KW-0653">Protein transport</keyword>
<dbReference type="Pfam" id="PF02472">
    <property type="entry name" value="ExbD"/>
    <property type="match status" value="1"/>
</dbReference>
<dbReference type="GeneID" id="83882457"/>
<dbReference type="GO" id="GO:0005886">
    <property type="term" value="C:plasma membrane"/>
    <property type="evidence" value="ECO:0007669"/>
    <property type="project" value="UniProtKB-SubCell"/>
</dbReference>
<evidence type="ECO:0000256" key="6">
    <source>
        <dbReference type="ARBA" id="ARBA00023136"/>
    </source>
</evidence>
<dbReference type="AlphaFoldDB" id="A0A0P1IFU1"/>
<name>A0A0P1IFU1_9RHOB</name>
<evidence type="ECO:0000256" key="3">
    <source>
        <dbReference type="ARBA" id="ARBA00022475"/>
    </source>
</evidence>
<feature type="transmembrane region" description="Helical" evidence="8">
    <location>
        <begin position="20"/>
        <end position="38"/>
    </location>
</feature>
<accession>A0A0P1IFU1</accession>
<dbReference type="GO" id="GO:0022857">
    <property type="term" value="F:transmembrane transporter activity"/>
    <property type="evidence" value="ECO:0007669"/>
    <property type="project" value="InterPro"/>
</dbReference>
<dbReference type="STRING" id="1715693.PH7735_03480"/>
<evidence type="ECO:0000256" key="4">
    <source>
        <dbReference type="ARBA" id="ARBA00022692"/>
    </source>
</evidence>
<evidence type="ECO:0000256" key="7">
    <source>
        <dbReference type="RuleBase" id="RU003879"/>
    </source>
</evidence>
<comment type="subcellular location">
    <subcellularLocation>
        <location evidence="1">Cell membrane</location>
        <topology evidence="1">Single-pass membrane protein</topology>
    </subcellularLocation>
    <subcellularLocation>
        <location evidence="7">Cell membrane</location>
        <topology evidence="7">Single-pass type II membrane protein</topology>
    </subcellularLocation>
</comment>
<evidence type="ECO:0000256" key="5">
    <source>
        <dbReference type="ARBA" id="ARBA00022989"/>
    </source>
</evidence>
<dbReference type="GO" id="GO:0015031">
    <property type="term" value="P:protein transport"/>
    <property type="evidence" value="ECO:0007669"/>
    <property type="project" value="UniProtKB-KW"/>
</dbReference>
<keyword evidence="4 7" id="KW-0812">Transmembrane</keyword>
<evidence type="ECO:0000256" key="1">
    <source>
        <dbReference type="ARBA" id="ARBA00004162"/>
    </source>
</evidence>